<keyword evidence="6 7" id="KW-0802">TPR repeat</keyword>
<dbReference type="InterPro" id="IPR045464">
    <property type="entry name" value="Hrt3/FBXO9_C"/>
</dbReference>
<dbReference type="Pfam" id="PF12937">
    <property type="entry name" value="F-box-like"/>
    <property type="match status" value="1"/>
</dbReference>
<evidence type="ECO:0000259" key="9">
    <source>
        <dbReference type="Pfam" id="PF12937"/>
    </source>
</evidence>
<dbReference type="OrthoDB" id="2117972at2759"/>
<comment type="caution">
    <text evidence="11">The sequence shown here is derived from an EMBL/GenBank/DDBJ whole genome shotgun (WGS) entry which is preliminary data.</text>
</comment>
<evidence type="ECO:0000256" key="4">
    <source>
        <dbReference type="ARBA" id="ARBA00022490"/>
    </source>
</evidence>
<feature type="repeat" description="TPR" evidence="7">
    <location>
        <begin position="110"/>
        <end position="143"/>
    </location>
</feature>
<keyword evidence="4" id="KW-0963">Cytoplasm</keyword>
<evidence type="ECO:0000256" key="1">
    <source>
        <dbReference type="ARBA" id="ARBA00004496"/>
    </source>
</evidence>
<comment type="pathway">
    <text evidence="2">Protein modification; protein ubiquitination.</text>
</comment>
<feature type="region of interest" description="Disordered" evidence="8">
    <location>
        <begin position="1"/>
        <end position="64"/>
    </location>
</feature>
<gene>
    <name evidence="11" type="ORF">G9C98_001861</name>
</gene>
<keyword evidence="12" id="KW-1185">Reference proteome</keyword>
<feature type="non-terminal residue" evidence="11">
    <location>
        <position position="1"/>
    </location>
</feature>
<reference evidence="11" key="1">
    <citation type="submission" date="2020-03" db="EMBL/GenBank/DDBJ databases">
        <authorList>
            <person name="Chebbi M.A."/>
            <person name="Drezen J.M."/>
        </authorList>
    </citation>
    <scope>NUCLEOTIDE SEQUENCE</scope>
    <source>
        <tissue evidence="11">Whole body</tissue>
    </source>
</reference>
<dbReference type="PANTHER" id="PTHR12874:SF29">
    <property type="entry name" value="F-BOX ONLY PROTEIN 9"/>
    <property type="match status" value="1"/>
</dbReference>
<proteinExistence type="predicted"/>
<evidence type="ECO:0000256" key="5">
    <source>
        <dbReference type="ARBA" id="ARBA00022786"/>
    </source>
</evidence>
<feature type="domain" description="F-box" evidence="9">
    <location>
        <begin position="215"/>
        <end position="263"/>
    </location>
</feature>
<dbReference type="CDD" id="cd22089">
    <property type="entry name" value="F-box_FBXO9"/>
    <property type="match status" value="1"/>
</dbReference>
<dbReference type="AlphaFoldDB" id="A0A8J5QTS4"/>
<evidence type="ECO:0000313" key="11">
    <source>
        <dbReference type="EMBL" id="KAG8040873.1"/>
    </source>
</evidence>
<dbReference type="GO" id="GO:0005737">
    <property type="term" value="C:cytoplasm"/>
    <property type="evidence" value="ECO:0007669"/>
    <property type="project" value="UniProtKB-SubCell"/>
</dbReference>
<accession>A0A8J5QTS4</accession>
<dbReference type="FunFam" id="1.20.1280.50:FF:000012">
    <property type="entry name" value="F-box only protein 9"/>
    <property type="match status" value="1"/>
</dbReference>
<dbReference type="GO" id="GO:0031146">
    <property type="term" value="P:SCF-dependent proteasomal ubiquitin-dependent protein catabolic process"/>
    <property type="evidence" value="ECO:0007669"/>
    <property type="project" value="TreeGrafter"/>
</dbReference>
<dbReference type="InterPro" id="IPR001810">
    <property type="entry name" value="F-box_dom"/>
</dbReference>
<evidence type="ECO:0000256" key="7">
    <source>
        <dbReference type="PROSITE-ProRule" id="PRU00339"/>
    </source>
</evidence>
<sequence length="471" mass="55898">KEEEEEEDHDDDDDDDDDDDEEEQGKGEEICEKREKRVGILNQQGGSEADEGADEGESSSSPRVQDALANFREQWQRELNISPKREVPSHSNLGKTSSIETHELSIEDKAKDLFLKGIEYERNGELYDAIRFYKRAVSLVPDIEFRLYESMKPENKEKIEKNEDIQIVEYAGESYGNDEVDVREDDTLVVKLSRIINKNQCLCFPRFEQSMTHVSALPLEIILYILRWVVSSELDMRSLEMFSRVCRGFFISARDPEIWRLACVRVWGVNCGQYEPRYRSWRDMYLKRPRLQYNGCYISKTTYIRQGENSFQDEFYQPWHLVKYFRYVRFFPEGRVLMLTSTDDAQDCVNALKYRNTRNLAVLIGHYRLHDNRVTLVMKKQESKSNINHNYKKKKREIVHDSGEQTFHLELEIQSLHKRKNWQLPWIRYNIFTQYKNGQQATTCLNVFNRYPPLKFSRVKSYTQESDRPLQ</sequence>
<feature type="compositionally biased region" description="Acidic residues" evidence="8">
    <location>
        <begin position="1"/>
        <end position="23"/>
    </location>
</feature>
<dbReference type="Proteomes" id="UP000729913">
    <property type="component" value="Unassembled WGS sequence"/>
</dbReference>
<dbReference type="EMBL" id="JAAOIC020000019">
    <property type="protein sequence ID" value="KAG8040873.1"/>
    <property type="molecule type" value="Genomic_DNA"/>
</dbReference>
<keyword evidence="5" id="KW-0833">Ubl conjugation pathway</keyword>
<evidence type="ECO:0000256" key="8">
    <source>
        <dbReference type="SAM" id="MobiDB-lite"/>
    </source>
</evidence>
<evidence type="ECO:0000256" key="3">
    <source>
        <dbReference type="ARBA" id="ARBA00019775"/>
    </source>
</evidence>
<organism evidence="11 12">
    <name type="scientific">Cotesia typhae</name>
    <dbReference type="NCBI Taxonomy" id="2053667"/>
    <lineage>
        <taxon>Eukaryota</taxon>
        <taxon>Metazoa</taxon>
        <taxon>Ecdysozoa</taxon>
        <taxon>Arthropoda</taxon>
        <taxon>Hexapoda</taxon>
        <taxon>Insecta</taxon>
        <taxon>Pterygota</taxon>
        <taxon>Neoptera</taxon>
        <taxon>Endopterygota</taxon>
        <taxon>Hymenoptera</taxon>
        <taxon>Apocrita</taxon>
        <taxon>Ichneumonoidea</taxon>
        <taxon>Braconidae</taxon>
        <taxon>Microgastrinae</taxon>
        <taxon>Cotesia</taxon>
    </lineage>
</organism>
<evidence type="ECO:0000259" key="10">
    <source>
        <dbReference type="Pfam" id="PF19270"/>
    </source>
</evidence>
<protein>
    <recommendedName>
        <fullName evidence="3">F-box only protein 9</fullName>
    </recommendedName>
</protein>
<dbReference type="PANTHER" id="PTHR12874">
    <property type="entry name" value="F-BOX ONLY PROTEIN 48-RELATED"/>
    <property type="match status" value="1"/>
</dbReference>
<name>A0A8J5QTS4_9HYME</name>
<reference evidence="11" key="2">
    <citation type="submission" date="2021-04" db="EMBL/GenBank/DDBJ databases">
        <title>Genome-wide patterns of bracovirus chromosomal integration into multiple host tissues during parasitism.</title>
        <authorList>
            <person name="Chebbi M.A.C."/>
        </authorList>
    </citation>
    <scope>NUCLEOTIDE SEQUENCE</scope>
    <source>
        <tissue evidence="11">Whole body</tissue>
    </source>
</reference>
<dbReference type="GO" id="GO:0019005">
    <property type="term" value="C:SCF ubiquitin ligase complex"/>
    <property type="evidence" value="ECO:0007669"/>
    <property type="project" value="TreeGrafter"/>
</dbReference>
<feature type="compositionally biased region" description="Acidic residues" evidence="8">
    <location>
        <begin position="48"/>
        <end position="57"/>
    </location>
</feature>
<feature type="domain" description="F-box protein Hrt3/FBXO9 C-terminal" evidence="10">
    <location>
        <begin position="279"/>
        <end position="386"/>
    </location>
</feature>
<dbReference type="Pfam" id="PF19270">
    <property type="entry name" value="FBO_C"/>
    <property type="match status" value="1"/>
</dbReference>
<evidence type="ECO:0000313" key="12">
    <source>
        <dbReference type="Proteomes" id="UP000729913"/>
    </source>
</evidence>
<evidence type="ECO:0000256" key="2">
    <source>
        <dbReference type="ARBA" id="ARBA00004906"/>
    </source>
</evidence>
<dbReference type="InterPro" id="IPR019734">
    <property type="entry name" value="TPR_rpt"/>
</dbReference>
<dbReference type="PROSITE" id="PS50005">
    <property type="entry name" value="TPR"/>
    <property type="match status" value="1"/>
</dbReference>
<feature type="compositionally biased region" description="Basic and acidic residues" evidence="8">
    <location>
        <begin position="24"/>
        <end position="38"/>
    </location>
</feature>
<evidence type="ECO:0000256" key="6">
    <source>
        <dbReference type="ARBA" id="ARBA00022803"/>
    </source>
</evidence>
<comment type="subcellular location">
    <subcellularLocation>
        <location evidence="1">Cytoplasm</location>
    </subcellularLocation>
</comment>
<dbReference type="SMART" id="SM00028">
    <property type="entry name" value="TPR"/>
    <property type="match status" value="1"/>
</dbReference>